<comment type="caution">
    <text evidence="1">The sequence shown here is derived from an EMBL/GenBank/DDBJ whole genome shotgun (WGS) entry which is preliminary data.</text>
</comment>
<keyword evidence="2" id="KW-1185">Reference proteome</keyword>
<evidence type="ECO:0000313" key="1">
    <source>
        <dbReference type="EMBL" id="KAG9196175.1"/>
    </source>
</evidence>
<evidence type="ECO:0008006" key="3">
    <source>
        <dbReference type="Google" id="ProtNLM"/>
    </source>
</evidence>
<name>A0AAD4IKJ3_9PLEO</name>
<gene>
    <name evidence="1" type="ORF">G6011_01296</name>
</gene>
<sequence length="119" mass="13970">MLDKPFRFLDLPAELQYIVYEQIEISTCHCRLKDLAFEYKFEEETTPASYMTLIVKTLPVELLATCHLIYEEAAPVLASKLETLRDEPSQFIIDSAGLRNFVYRRHSIGTMLQKQYFDR</sequence>
<evidence type="ECO:0000313" key="2">
    <source>
        <dbReference type="Proteomes" id="UP001199106"/>
    </source>
</evidence>
<organism evidence="1 2">
    <name type="scientific">Alternaria panax</name>
    <dbReference type="NCBI Taxonomy" id="48097"/>
    <lineage>
        <taxon>Eukaryota</taxon>
        <taxon>Fungi</taxon>
        <taxon>Dikarya</taxon>
        <taxon>Ascomycota</taxon>
        <taxon>Pezizomycotina</taxon>
        <taxon>Dothideomycetes</taxon>
        <taxon>Pleosporomycetidae</taxon>
        <taxon>Pleosporales</taxon>
        <taxon>Pleosporineae</taxon>
        <taxon>Pleosporaceae</taxon>
        <taxon>Alternaria</taxon>
        <taxon>Alternaria sect. Panax</taxon>
    </lineage>
</organism>
<dbReference type="Proteomes" id="UP001199106">
    <property type="component" value="Unassembled WGS sequence"/>
</dbReference>
<dbReference type="AlphaFoldDB" id="A0AAD4IKJ3"/>
<accession>A0AAD4IKJ3</accession>
<protein>
    <recommendedName>
        <fullName evidence="3">F-box domain-containing protein</fullName>
    </recommendedName>
</protein>
<dbReference type="EMBL" id="JAANER010000001">
    <property type="protein sequence ID" value="KAG9196175.1"/>
    <property type="molecule type" value="Genomic_DNA"/>
</dbReference>
<reference evidence="1" key="1">
    <citation type="submission" date="2021-07" db="EMBL/GenBank/DDBJ databases">
        <title>Genome Resource of American Ginseng Black Spot Pathogen Alternaria panax.</title>
        <authorList>
            <person name="Qiu C."/>
            <person name="Wang W."/>
            <person name="Liu Z."/>
        </authorList>
    </citation>
    <scope>NUCLEOTIDE SEQUENCE</scope>
    <source>
        <strain evidence="1">BNCC115425</strain>
    </source>
</reference>
<proteinExistence type="predicted"/>